<reference evidence="2" key="2">
    <citation type="submission" date="2015-06" db="EMBL/GenBank/DDBJ databases">
        <title>Environmentally co-occuring mercury resistance plasmids are genetically and phenotypically diverse and confer variable context-dependent fitness effects.</title>
        <authorList>
            <person name="Hall J.P.J."/>
            <person name="Harrison E."/>
            <person name="Lilley A.K."/>
            <person name="Paterson S."/>
            <person name="Spiers A.J."/>
            <person name="Brockhurst M.A."/>
        </authorList>
    </citation>
    <scope>NUCLEOTIDE SEQUENCE [LARGE SCALE GENOMIC DNA]</scope>
    <source>
        <strain evidence="2">SBW25</strain>
        <plasmid evidence="2">pQBR55</plasmid>
    </source>
</reference>
<keyword evidence="1" id="KW-1133">Transmembrane helix</keyword>
<feature type="transmembrane region" description="Helical" evidence="1">
    <location>
        <begin position="20"/>
        <end position="37"/>
    </location>
</feature>
<dbReference type="AlphaFoldDB" id="A0A0G4E646"/>
<geneLocation type="plasmid" evidence="2">
    <name>pQBR55</name>
</geneLocation>
<dbReference type="Pfam" id="PF06961">
    <property type="entry name" value="DUF1294"/>
    <property type="match status" value="1"/>
</dbReference>
<sequence length="110" mass="12206">MALASAVFINWVTVKTNHGMLFYLLLASMASFLIHIFDKRKAVEGRGRLPEWQLLGFDIVGGWCGGLIARGLVGYSSLSKGFRNRFSTVVIINIAALLFLTWMFPGLLLV</sequence>
<organism evidence="2">
    <name type="scientific">Pseudomonas fluorescens (strain SBW25)</name>
    <dbReference type="NCBI Taxonomy" id="216595"/>
    <lineage>
        <taxon>Bacteria</taxon>
        <taxon>Pseudomonadati</taxon>
        <taxon>Pseudomonadota</taxon>
        <taxon>Gammaproteobacteria</taxon>
        <taxon>Pseudomonadales</taxon>
        <taxon>Pseudomonadaceae</taxon>
        <taxon>Pseudomonas</taxon>
    </lineage>
</organism>
<evidence type="ECO:0000313" key="2">
    <source>
        <dbReference type="EMBL" id="CEK42412.1"/>
    </source>
</evidence>
<accession>A0A0G4E646</accession>
<reference evidence="2" key="1">
    <citation type="submission" date="2014-12" db="EMBL/GenBank/DDBJ databases">
        <authorList>
            <person name="Hall J."/>
        </authorList>
    </citation>
    <scope>NUCLEOTIDE SEQUENCE [LARGE SCALE GENOMIC DNA]</scope>
    <source>
        <strain evidence="2">SBW25</strain>
        <plasmid evidence="2">pQBR55</plasmid>
    </source>
</reference>
<dbReference type="EMBL" id="LN713927">
    <property type="protein sequence ID" value="CEK42412.1"/>
    <property type="molecule type" value="Genomic_DNA"/>
</dbReference>
<evidence type="ECO:0000256" key="1">
    <source>
        <dbReference type="SAM" id="Phobius"/>
    </source>
</evidence>
<keyword evidence="1" id="KW-0812">Transmembrane</keyword>
<protein>
    <submittedName>
        <fullName evidence="2">Uncharacterized protein</fullName>
    </submittedName>
</protein>
<feature type="transmembrane region" description="Helical" evidence="1">
    <location>
        <begin position="89"/>
        <end position="109"/>
    </location>
</feature>
<keyword evidence="1" id="KW-0472">Membrane</keyword>
<dbReference type="InterPro" id="IPR010718">
    <property type="entry name" value="DUF1294"/>
</dbReference>
<gene>
    <name evidence="2" type="ORF">PQBR55_0033</name>
</gene>
<name>A0A0G4E646_PSEFS</name>
<feature type="transmembrane region" description="Helical" evidence="1">
    <location>
        <begin position="49"/>
        <end position="69"/>
    </location>
</feature>
<keyword evidence="2" id="KW-0614">Plasmid</keyword>
<proteinExistence type="predicted"/>